<dbReference type="AlphaFoldDB" id="A0AAX2CFH1"/>
<dbReference type="PROSITE" id="PS50893">
    <property type="entry name" value="ABC_TRANSPORTER_2"/>
    <property type="match status" value="1"/>
</dbReference>
<dbReference type="InterPro" id="IPR003593">
    <property type="entry name" value="AAA+_ATPase"/>
</dbReference>
<dbReference type="InterPro" id="IPR050763">
    <property type="entry name" value="ABC_transporter_ATP-binding"/>
</dbReference>
<feature type="domain" description="ABC transporter" evidence="5">
    <location>
        <begin position="4"/>
        <end position="224"/>
    </location>
</feature>
<gene>
    <name evidence="6" type="ORF">BCB44BAC_01585</name>
</gene>
<organism evidence="6 7">
    <name type="scientific">Bacillus cytotoxicus</name>
    <dbReference type="NCBI Taxonomy" id="580165"/>
    <lineage>
        <taxon>Bacteria</taxon>
        <taxon>Bacillati</taxon>
        <taxon>Bacillota</taxon>
        <taxon>Bacilli</taxon>
        <taxon>Bacillales</taxon>
        <taxon>Bacillaceae</taxon>
        <taxon>Bacillus</taxon>
        <taxon>Bacillus cereus group</taxon>
    </lineage>
</organism>
<dbReference type="Proteomes" id="UP000242164">
    <property type="component" value="Unassembled WGS sequence"/>
</dbReference>
<evidence type="ECO:0000313" key="7">
    <source>
        <dbReference type="Proteomes" id="UP000242164"/>
    </source>
</evidence>
<accession>A0AAX2CFH1</accession>
<proteinExistence type="inferred from homology"/>
<sequence length="299" mass="34333">MNVVKLKKLSKKYGKKQVLKDISFFVEKGSIVAILGHNGAGKTTLINSIMNIIDYDGEIEFSFDKKDLYKKVGYQMQSSSYEQESKVYEVCKLYKKILKSSIDLESLLQDFEFTNFKNMYIKDLSGGQRQKLSILLTLIGDPELVIFDELSTGLDAMSRHQIWNYVKKLNQEKRMTVILTSHFLDEVEYLADKVVILNKGKIERIGTVSNIINEEFDSAKKIEFRADNREEFYAAFGGKIINEGNVLSLDYRGDKEEEMYKKVKQLGGYDIAIKNHTFEDAFLKILGYKLVKNGEILNG</sequence>
<dbReference type="GO" id="GO:0005524">
    <property type="term" value="F:ATP binding"/>
    <property type="evidence" value="ECO:0007669"/>
    <property type="project" value="UniProtKB-KW"/>
</dbReference>
<dbReference type="RefSeq" id="WP_087098408.1">
    <property type="nucleotide sequence ID" value="NZ_CP066179.1"/>
</dbReference>
<dbReference type="PANTHER" id="PTHR42711:SF5">
    <property type="entry name" value="ABC TRANSPORTER ATP-BINDING PROTEIN NATA"/>
    <property type="match status" value="1"/>
</dbReference>
<dbReference type="InterPro" id="IPR027417">
    <property type="entry name" value="P-loop_NTPase"/>
</dbReference>
<reference evidence="6 7" key="1">
    <citation type="submission" date="2016-08" db="EMBL/GenBank/DDBJ databases">
        <authorList>
            <person name="Loux V."/>
            <person name="Rue O."/>
        </authorList>
    </citation>
    <scope>NUCLEOTIDE SEQUENCE [LARGE SCALE GENOMIC DNA]</scope>
    <source>
        <strain evidence="6 7">AFSSA_08CEB44bac</strain>
    </source>
</reference>
<dbReference type="PANTHER" id="PTHR42711">
    <property type="entry name" value="ABC TRANSPORTER ATP-BINDING PROTEIN"/>
    <property type="match status" value="1"/>
</dbReference>
<dbReference type="SUPFAM" id="SSF52540">
    <property type="entry name" value="P-loop containing nucleoside triphosphate hydrolases"/>
    <property type="match status" value="1"/>
</dbReference>
<evidence type="ECO:0000256" key="3">
    <source>
        <dbReference type="ARBA" id="ARBA00022741"/>
    </source>
</evidence>
<protein>
    <submittedName>
        <fullName evidence="6">ABC transporter related</fullName>
    </submittedName>
</protein>
<keyword evidence="4" id="KW-0067">ATP-binding</keyword>
<dbReference type="Pfam" id="PF00005">
    <property type="entry name" value="ABC_tran"/>
    <property type="match status" value="1"/>
</dbReference>
<dbReference type="PROSITE" id="PS00211">
    <property type="entry name" value="ABC_TRANSPORTER_1"/>
    <property type="match status" value="1"/>
</dbReference>
<evidence type="ECO:0000313" key="6">
    <source>
        <dbReference type="EMBL" id="SCL89679.1"/>
    </source>
</evidence>
<dbReference type="InterPro" id="IPR003439">
    <property type="entry name" value="ABC_transporter-like_ATP-bd"/>
</dbReference>
<comment type="similarity">
    <text evidence="1">Belongs to the ABC transporter superfamily.</text>
</comment>
<evidence type="ECO:0000256" key="1">
    <source>
        <dbReference type="ARBA" id="ARBA00005417"/>
    </source>
</evidence>
<evidence type="ECO:0000256" key="2">
    <source>
        <dbReference type="ARBA" id="ARBA00022448"/>
    </source>
</evidence>
<dbReference type="EMBL" id="FMIK01000021">
    <property type="protein sequence ID" value="SCL89679.1"/>
    <property type="molecule type" value="Genomic_DNA"/>
</dbReference>
<keyword evidence="2" id="KW-0813">Transport</keyword>
<keyword evidence="3" id="KW-0547">Nucleotide-binding</keyword>
<dbReference type="InterPro" id="IPR017871">
    <property type="entry name" value="ABC_transporter-like_CS"/>
</dbReference>
<evidence type="ECO:0000259" key="5">
    <source>
        <dbReference type="PROSITE" id="PS50893"/>
    </source>
</evidence>
<evidence type="ECO:0000256" key="4">
    <source>
        <dbReference type="ARBA" id="ARBA00022840"/>
    </source>
</evidence>
<dbReference type="GO" id="GO:0016887">
    <property type="term" value="F:ATP hydrolysis activity"/>
    <property type="evidence" value="ECO:0007669"/>
    <property type="project" value="InterPro"/>
</dbReference>
<dbReference type="SMART" id="SM00382">
    <property type="entry name" value="AAA"/>
    <property type="match status" value="1"/>
</dbReference>
<dbReference type="Gene3D" id="3.40.50.300">
    <property type="entry name" value="P-loop containing nucleotide triphosphate hydrolases"/>
    <property type="match status" value="1"/>
</dbReference>
<name>A0AAX2CFH1_9BACI</name>
<comment type="caution">
    <text evidence="6">The sequence shown here is derived from an EMBL/GenBank/DDBJ whole genome shotgun (WGS) entry which is preliminary data.</text>
</comment>